<feature type="transmembrane region" description="Helical" evidence="13">
    <location>
        <begin position="512"/>
        <end position="535"/>
    </location>
</feature>
<feature type="transmembrane region" description="Helical" evidence="13">
    <location>
        <begin position="480"/>
        <end position="500"/>
    </location>
</feature>
<feature type="transmembrane region" description="Helical" evidence="13">
    <location>
        <begin position="242"/>
        <end position="263"/>
    </location>
</feature>
<evidence type="ECO:0000256" key="12">
    <source>
        <dbReference type="SAM" id="MobiDB-lite"/>
    </source>
</evidence>
<evidence type="ECO:0000256" key="2">
    <source>
        <dbReference type="ARBA" id="ARBA00010663"/>
    </source>
</evidence>
<evidence type="ECO:0000256" key="10">
    <source>
        <dbReference type="ARBA" id="ARBA00023224"/>
    </source>
</evidence>
<evidence type="ECO:0000256" key="4">
    <source>
        <dbReference type="ARBA" id="ARBA00022692"/>
    </source>
</evidence>
<keyword evidence="7 13" id="KW-0472">Membrane</keyword>
<dbReference type="PANTHER" id="PTHR24248:SF174">
    <property type="entry name" value="TYRAMINE_OCTOPAMINE RECEPTOR"/>
    <property type="match status" value="1"/>
</dbReference>
<evidence type="ECO:0000256" key="7">
    <source>
        <dbReference type="ARBA" id="ARBA00023136"/>
    </source>
</evidence>
<protein>
    <recommendedName>
        <fullName evidence="14">G-protein coupled receptors family 1 profile domain-containing protein</fullName>
    </recommendedName>
</protein>
<dbReference type="InterPro" id="IPR017452">
    <property type="entry name" value="GPCR_Rhodpsn_7TM"/>
</dbReference>
<evidence type="ECO:0000256" key="5">
    <source>
        <dbReference type="ARBA" id="ARBA00022989"/>
    </source>
</evidence>
<dbReference type="PRINTS" id="PR00237">
    <property type="entry name" value="GPCRRHODOPSN"/>
</dbReference>
<name>A0ABP1R1L8_9HEXA</name>
<feature type="transmembrane region" description="Helical" evidence="13">
    <location>
        <begin position="65"/>
        <end position="85"/>
    </location>
</feature>
<accession>A0ABP1R1L8</accession>
<keyword evidence="3" id="KW-1003">Cell membrane</keyword>
<dbReference type="PROSITE" id="PS00237">
    <property type="entry name" value="G_PROTEIN_RECEP_F1_1"/>
    <property type="match status" value="1"/>
</dbReference>
<evidence type="ECO:0000259" key="14">
    <source>
        <dbReference type="PROSITE" id="PS50262"/>
    </source>
</evidence>
<dbReference type="Gene3D" id="1.20.1070.10">
    <property type="entry name" value="Rhodopsin 7-helix transmembrane proteins"/>
    <property type="match status" value="2"/>
</dbReference>
<keyword evidence="6 11" id="KW-0297">G-protein coupled receptor</keyword>
<dbReference type="PANTHER" id="PTHR24248">
    <property type="entry name" value="ADRENERGIC RECEPTOR-RELATED G-PROTEIN COUPLED RECEPTOR"/>
    <property type="match status" value="1"/>
</dbReference>
<reference evidence="15 16" key="1">
    <citation type="submission" date="2024-08" db="EMBL/GenBank/DDBJ databases">
        <authorList>
            <person name="Cucini C."/>
            <person name="Frati F."/>
        </authorList>
    </citation>
    <scope>NUCLEOTIDE SEQUENCE [LARGE SCALE GENOMIC DNA]</scope>
</reference>
<evidence type="ECO:0000256" key="8">
    <source>
        <dbReference type="ARBA" id="ARBA00023170"/>
    </source>
</evidence>
<evidence type="ECO:0000256" key="1">
    <source>
        <dbReference type="ARBA" id="ARBA00004651"/>
    </source>
</evidence>
<evidence type="ECO:0000256" key="9">
    <source>
        <dbReference type="ARBA" id="ARBA00023180"/>
    </source>
</evidence>
<proteinExistence type="inferred from homology"/>
<organism evidence="15 16">
    <name type="scientific">Orchesella dallaii</name>
    <dbReference type="NCBI Taxonomy" id="48710"/>
    <lineage>
        <taxon>Eukaryota</taxon>
        <taxon>Metazoa</taxon>
        <taxon>Ecdysozoa</taxon>
        <taxon>Arthropoda</taxon>
        <taxon>Hexapoda</taxon>
        <taxon>Collembola</taxon>
        <taxon>Entomobryomorpha</taxon>
        <taxon>Entomobryoidea</taxon>
        <taxon>Orchesellidae</taxon>
        <taxon>Orchesellinae</taxon>
        <taxon>Orchesella</taxon>
    </lineage>
</organism>
<dbReference type="CDD" id="cd15063">
    <property type="entry name" value="7tmA_Octopamine_R"/>
    <property type="match status" value="1"/>
</dbReference>
<keyword evidence="4 11" id="KW-0812">Transmembrane</keyword>
<dbReference type="SMART" id="SM01381">
    <property type="entry name" value="7TM_GPCR_Srsx"/>
    <property type="match status" value="1"/>
</dbReference>
<keyword evidence="8 11" id="KW-0675">Receptor</keyword>
<evidence type="ECO:0000313" key="16">
    <source>
        <dbReference type="Proteomes" id="UP001642540"/>
    </source>
</evidence>
<evidence type="ECO:0000256" key="3">
    <source>
        <dbReference type="ARBA" id="ARBA00022475"/>
    </source>
</evidence>
<feature type="region of interest" description="Disordered" evidence="12">
    <location>
        <begin position="300"/>
        <end position="436"/>
    </location>
</feature>
<evidence type="ECO:0000256" key="13">
    <source>
        <dbReference type="SAM" id="Phobius"/>
    </source>
</evidence>
<comment type="similarity">
    <text evidence="2 11">Belongs to the G-protein coupled receptor 1 family.</text>
</comment>
<comment type="subcellular location">
    <subcellularLocation>
        <location evidence="1">Cell membrane</location>
        <topology evidence="1">Multi-pass membrane protein</topology>
    </subcellularLocation>
</comment>
<feature type="transmembrane region" description="Helical" evidence="13">
    <location>
        <begin position="148"/>
        <end position="168"/>
    </location>
</feature>
<feature type="compositionally biased region" description="Polar residues" evidence="12">
    <location>
        <begin position="362"/>
        <end position="405"/>
    </location>
</feature>
<dbReference type="InterPro" id="IPR000276">
    <property type="entry name" value="GPCR_Rhodpsn"/>
</dbReference>
<evidence type="ECO:0000256" key="11">
    <source>
        <dbReference type="RuleBase" id="RU000688"/>
    </source>
</evidence>
<evidence type="ECO:0000313" key="15">
    <source>
        <dbReference type="EMBL" id="CAL8113968.1"/>
    </source>
</evidence>
<dbReference type="Pfam" id="PF00001">
    <property type="entry name" value="7tm_1"/>
    <property type="match status" value="2"/>
</dbReference>
<feature type="compositionally biased region" description="Basic and acidic residues" evidence="12">
    <location>
        <begin position="571"/>
        <end position="580"/>
    </location>
</feature>
<feature type="region of interest" description="Disordered" evidence="12">
    <location>
        <begin position="558"/>
        <end position="594"/>
    </location>
</feature>
<keyword evidence="9" id="KW-0325">Glycoprotein</keyword>
<feature type="domain" description="G-protein coupled receptors family 1 profile" evidence="14">
    <location>
        <begin position="48"/>
        <end position="532"/>
    </location>
</feature>
<dbReference type="Proteomes" id="UP001642540">
    <property type="component" value="Unassembled WGS sequence"/>
</dbReference>
<feature type="transmembrane region" description="Helical" evidence="13">
    <location>
        <begin position="31"/>
        <end position="58"/>
    </location>
</feature>
<comment type="caution">
    <text evidence="15">The sequence shown here is derived from an EMBL/GenBank/DDBJ whole genome shotgun (WGS) entry which is preliminary data.</text>
</comment>
<dbReference type="EMBL" id="CAXLJM020000049">
    <property type="protein sequence ID" value="CAL8113968.1"/>
    <property type="molecule type" value="Genomic_DNA"/>
</dbReference>
<keyword evidence="10 11" id="KW-0807">Transducer</keyword>
<sequence length="594" mass="66941">MGSQMDASLDDMNLSTVCEPETELEWRDAKVIASFMILSFINVVVIVGNCLVILAVFISTKLRTVTNLFIVSLAVADLMVGLAVLPFSATWEIFGVWIFGEIWCSVWLAVDVWMCTASILNLCAISLDRYVAVTRPVTYPSIMSSKRAKLLIGAVWVLSFLICFPPLVGWNDRKRKLFKQLVQQPNTTSSLFLGTSSSIMDLSFEQAQIYQQQNQQFSTSKEGLYRVAECSPTCELTNDKGYVVYSAVGSFFLPMFVMLFFYWRIYRAAVETTRAINQGFRTTKGSRLLGSRFEEQRLTLRIHRGRSVQNHNGRTQSNTPKPISPNGRLHHSSSSRIPRSRSLERIKVHLTPPPPRGKRSSSYKPRNTYSAKFSPNGTRPGSSTTSIGDSLASSSNSPCRSTGTDKLNLPGSESRRLVQRSESESSTPSPSPTLNANRYEQLNMNATEDSSKPKLISKMGKRNIKAQVKRFRMETKAAKTLGIIVGGFICCWLPFFVMYITRAFCEGCIHPILFSVLFWLGYCNSALNPCIYALFSKDFRFAFKRILCRCVCQCEKKPPPQVNFSSRTGSRSREGNKRFNNEFPSDYDPDYWSP</sequence>
<gene>
    <name evidence="15" type="ORF">ODALV1_LOCUS16255</name>
</gene>
<feature type="compositionally biased region" description="Acidic residues" evidence="12">
    <location>
        <begin position="585"/>
        <end position="594"/>
    </location>
</feature>
<dbReference type="SUPFAM" id="SSF81321">
    <property type="entry name" value="Family A G protein-coupled receptor-like"/>
    <property type="match status" value="1"/>
</dbReference>
<evidence type="ECO:0000256" key="6">
    <source>
        <dbReference type="ARBA" id="ARBA00023040"/>
    </source>
</evidence>
<feature type="transmembrane region" description="Helical" evidence="13">
    <location>
        <begin position="105"/>
        <end position="127"/>
    </location>
</feature>
<feature type="compositionally biased region" description="Basic and acidic residues" evidence="12">
    <location>
        <begin position="413"/>
        <end position="423"/>
    </location>
</feature>
<feature type="compositionally biased region" description="Polar residues" evidence="12">
    <location>
        <begin position="307"/>
        <end position="321"/>
    </location>
</feature>
<dbReference type="PROSITE" id="PS50262">
    <property type="entry name" value="G_PROTEIN_RECEP_F1_2"/>
    <property type="match status" value="1"/>
</dbReference>
<keyword evidence="5 13" id="KW-1133">Transmembrane helix</keyword>
<keyword evidence="16" id="KW-1185">Reference proteome</keyword>